<dbReference type="InterPro" id="IPR013525">
    <property type="entry name" value="ABC2_TM"/>
</dbReference>
<dbReference type="InterPro" id="IPR051449">
    <property type="entry name" value="ABC-2_transporter_component"/>
</dbReference>
<evidence type="ECO:0000256" key="1">
    <source>
        <dbReference type="ARBA" id="ARBA00004651"/>
    </source>
</evidence>
<keyword evidence="2" id="KW-1003">Cell membrane</keyword>
<dbReference type="PaxDb" id="8022-A0A060XPI3"/>
<evidence type="ECO:0000313" key="8">
    <source>
        <dbReference type="EMBL" id="CDQ78735.1"/>
    </source>
</evidence>
<name>A0A060XPI3_ONCMY</name>
<dbReference type="GO" id="GO:0005886">
    <property type="term" value="C:plasma membrane"/>
    <property type="evidence" value="ECO:0007669"/>
    <property type="project" value="UniProtKB-SubCell"/>
</dbReference>
<evidence type="ECO:0000259" key="7">
    <source>
        <dbReference type="Pfam" id="PF12698"/>
    </source>
</evidence>
<reference evidence="8" key="1">
    <citation type="journal article" date="2014" name="Nat. Commun.">
        <title>The rainbow trout genome provides novel insights into evolution after whole-genome duplication in vertebrates.</title>
        <authorList>
            <person name="Berthelot C."/>
            <person name="Brunet F."/>
            <person name="Chalopin D."/>
            <person name="Juanchich A."/>
            <person name="Bernard M."/>
            <person name="Noel B."/>
            <person name="Bento P."/>
            <person name="Da Silva C."/>
            <person name="Labadie K."/>
            <person name="Alberti A."/>
            <person name="Aury J.M."/>
            <person name="Louis A."/>
            <person name="Dehais P."/>
            <person name="Bardou P."/>
            <person name="Montfort J."/>
            <person name="Klopp C."/>
            <person name="Cabau C."/>
            <person name="Gaspin C."/>
            <person name="Thorgaard G.H."/>
            <person name="Boussaha M."/>
            <person name="Quillet E."/>
            <person name="Guyomard R."/>
            <person name="Galiana D."/>
            <person name="Bobe J."/>
            <person name="Volff J.N."/>
            <person name="Genet C."/>
            <person name="Wincker P."/>
            <person name="Jaillon O."/>
            <person name="Roest Crollius H."/>
            <person name="Guiguen Y."/>
        </authorList>
    </citation>
    <scope>NUCLEOTIDE SEQUENCE [LARGE SCALE GENOMIC DNA]</scope>
</reference>
<dbReference type="AlphaFoldDB" id="A0A060XPI3"/>
<dbReference type="PANTHER" id="PTHR30294:SF38">
    <property type="entry name" value="TRANSPORT PERMEASE PROTEIN"/>
    <property type="match status" value="1"/>
</dbReference>
<evidence type="ECO:0000256" key="4">
    <source>
        <dbReference type="ARBA" id="ARBA00022989"/>
    </source>
</evidence>
<feature type="transmembrane region" description="Helical" evidence="6">
    <location>
        <begin position="154"/>
        <end position="175"/>
    </location>
</feature>
<feature type="domain" description="ABC-2 type transporter transmembrane" evidence="7">
    <location>
        <begin position="15"/>
        <end position="210"/>
    </location>
</feature>
<dbReference type="GO" id="GO:0140359">
    <property type="term" value="F:ABC-type transporter activity"/>
    <property type="evidence" value="ECO:0007669"/>
    <property type="project" value="InterPro"/>
</dbReference>
<dbReference type="EMBL" id="FR905364">
    <property type="protein sequence ID" value="CDQ78735.1"/>
    <property type="molecule type" value="Genomic_DNA"/>
</dbReference>
<dbReference type="Pfam" id="PF12698">
    <property type="entry name" value="ABC2_membrane_3"/>
    <property type="match status" value="1"/>
</dbReference>
<protein>
    <recommendedName>
        <fullName evidence="7">ABC-2 type transporter transmembrane domain-containing protein</fullName>
    </recommendedName>
</protein>
<sequence>MIQRQVSKEVVDGGSVHVWLDLTNRQIALMLQKKIKDAFEGFIQYKMSSRSYLLSLPVKFEEPIYGSMNSDFTTFVTPGAVLSITFYLAVGLTALSFVIERKEGLMERCWVSGVSSMETVLAYLISQLIIISVQIILLLILMLLVFKIPNEGNLVLVIALIVLQGITGTSFGLVISSAIDDEQNATQAALGIFYPNLIVSGTSHILSSTPTSSSVVRPTYCLLPQPHRQWYNLACGVHPLSTTLHQSGPAPDLRF</sequence>
<proteinExistence type="predicted"/>
<keyword evidence="4 6" id="KW-1133">Transmembrane helix</keyword>
<accession>A0A060XPI3</accession>
<dbReference type="PANTHER" id="PTHR30294">
    <property type="entry name" value="MEMBRANE COMPONENT OF ABC TRANSPORTER YHHJ-RELATED"/>
    <property type="match status" value="1"/>
</dbReference>
<keyword evidence="5 6" id="KW-0472">Membrane</keyword>
<feature type="transmembrane region" description="Helical" evidence="6">
    <location>
        <begin position="120"/>
        <end position="148"/>
    </location>
</feature>
<evidence type="ECO:0000256" key="6">
    <source>
        <dbReference type="SAM" id="Phobius"/>
    </source>
</evidence>
<reference evidence="8" key="2">
    <citation type="submission" date="2014-03" db="EMBL/GenBank/DDBJ databases">
        <authorList>
            <person name="Genoscope - CEA"/>
        </authorList>
    </citation>
    <scope>NUCLEOTIDE SEQUENCE</scope>
</reference>
<organism evidence="8 9">
    <name type="scientific">Oncorhynchus mykiss</name>
    <name type="common">Rainbow trout</name>
    <name type="synonym">Salmo gairdneri</name>
    <dbReference type="NCBI Taxonomy" id="8022"/>
    <lineage>
        <taxon>Eukaryota</taxon>
        <taxon>Metazoa</taxon>
        <taxon>Chordata</taxon>
        <taxon>Craniata</taxon>
        <taxon>Vertebrata</taxon>
        <taxon>Euteleostomi</taxon>
        <taxon>Actinopterygii</taxon>
        <taxon>Neopterygii</taxon>
        <taxon>Teleostei</taxon>
        <taxon>Protacanthopterygii</taxon>
        <taxon>Salmoniformes</taxon>
        <taxon>Salmonidae</taxon>
        <taxon>Salmoninae</taxon>
        <taxon>Oncorhynchus</taxon>
    </lineage>
</organism>
<evidence type="ECO:0000256" key="3">
    <source>
        <dbReference type="ARBA" id="ARBA00022692"/>
    </source>
</evidence>
<keyword evidence="3 6" id="KW-0812">Transmembrane</keyword>
<comment type="subcellular location">
    <subcellularLocation>
        <location evidence="1">Cell membrane</location>
        <topology evidence="1">Multi-pass membrane protein</topology>
    </subcellularLocation>
</comment>
<evidence type="ECO:0000313" key="9">
    <source>
        <dbReference type="Proteomes" id="UP000193380"/>
    </source>
</evidence>
<evidence type="ECO:0000256" key="2">
    <source>
        <dbReference type="ARBA" id="ARBA00022475"/>
    </source>
</evidence>
<gene>
    <name evidence="8" type="ORF">GSONMT00006874001</name>
</gene>
<dbReference type="STRING" id="8022.A0A060XPI3"/>
<evidence type="ECO:0000256" key="5">
    <source>
        <dbReference type="ARBA" id="ARBA00023136"/>
    </source>
</evidence>
<dbReference type="Proteomes" id="UP000193380">
    <property type="component" value="Unassembled WGS sequence"/>
</dbReference>
<feature type="transmembrane region" description="Helical" evidence="6">
    <location>
        <begin position="75"/>
        <end position="99"/>
    </location>
</feature>